<dbReference type="PROSITE" id="PS00410">
    <property type="entry name" value="G_DYNAMIN_1"/>
    <property type="match status" value="1"/>
</dbReference>
<dbReference type="GO" id="GO:0005525">
    <property type="term" value="F:GTP binding"/>
    <property type="evidence" value="ECO:0007669"/>
    <property type="project" value="UniProtKB-KW"/>
</dbReference>
<gene>
    <name evidence="9" type="primary">MX1</name>
</gene>
<dbReference type="AlphaFoldDB" id="A0A2I3GFZ5"/>
<evidence type="ECO:0000313" key="10">
    <source>
        <dbReference type="Proteomes" id="UP000001073"/>
    </source>
</evidence>
<dbReference type="GO" id="GO:0098793">
    <property type="term" value="C:presynapse"/>
    <property type="evidence" value="ECO:0007669"/>
    <property type="project" value="GOC"/>
</dbReference>
<dbReference type="InParanoid" id="A0A2I3GFZ5"/>
<dbReference type="InterPro" id="IPR001401">
    <property type="entry name" value="Dynamin_GTPase"/>
</dbReference>
<dbReference type="SMART" id="SM00053">
    <property type="entry name" value="DYNc"/>
    <property type="match status" value="1"/>
</dbReference>
<dbReference type="GO" id="GO:0003924">
    <property type="term" value="F:GTPase activity"/>
    <property type="evidence" value="ECO:0007669"/>
    <property type="project" value="InterPro"/>
</dbReference>
<dbReference type="OMA" id="EFHKWSA"/>
<dbReference type="InterPro" id="IPR003130">
    <property type="entry name" value="GED"/>
</dbReference>
<evidence type="ECO:0000259" key="7">
    <source>
        <dbReference type="PROSITE" id="PS51388"/>
    </source>
</evidence>
<name>A0A2I3GFZ5_NOMLE</name>
<keyword evidence="5 6" id="KW-0342">GTP-binding</keyword>
<dbReference type="Pfam" id="PF02212">
    <property type="entry name" value="GED"/>
    <property type="match status" value="1"/>
</dbReference>
<comment type="subcellular location">
    <subcellularLocation>
        <location evidence="1">Cytoplasm</location>
    </subcellularLocation>
</comment>
<dbReference type="InterPro" id="IPR027417">
    <property type="entry name" value="P-loop_NTPase"/>
</dbReference>
<dbReference type="Proteomes" id="UP000001073">
    <property type="component" value="Chromosome 25"/>
</dbReference>
<sequence>MVLSEVDIAKADPAAASHPLLLNGDDNVAQKNPRLVAENNLCSQYEEKVRPCIDLIDSLRALGVEQDLALPAIAVIGDQSSGKSSVLEALSGVALPRGSGIVTRCPLVLKLKKLVNEDKWRGKVSYQDYEIEISDASEVEKEINKAQNTIAGEGMGISHELITLEISSQDVPDLTLIDLPGITRVAVGNQPADIGYKIKTLIKKYIQRQETISLVVVPSNVDIATTEALSMAQEVDPEGDRTIGILTKPDLVDKGTEDKVVDVVRNLVFHLKKGYMIVKCRGQQEIQDQLSLSEALQREKVFFEDHPYFRDLLEEGKATVPCLAEKLTSELITHICKSLPLLEGQIKESHQTITEELQKYGVDIPEDENEKMFFLIDKINAFNQDITALIQGEETVGEEDIRLFTRLRHEFHKWSTIIENNFQEGHKILSRKIQKFENQYRGRELPGFVNFRTFETIVKQQIKALEEPAVDMLHTVTDMVRLAFTDVSIKNFEEFFNLHRTAKSKIEDIRAEQEREGEKLIRLHFQMEQIVYCQDQVYRGALQKVREKEMEEEKKKKPWDLGVFQSSSTTDASMEELFQHLMAYHQEASKRISSHIPLIIQFFMLQTYGQQLQKAMLQLLQDKDTYSWLLKERSDTSDKRKFLKERLARLTQARRRLPRRCALTPSAPIPG</sequence>
<dbReference type="FunFam" id="1.20.120.1240:FF:000007">
    <property type="entry name" value="Interferon-induced GTP-binding protein Mx1"/>
    <property type="match status" value="1"/>
</dbReference>
<evidence type="ECO:0000259" key="8">
    <source>
        <dbReference type="PROSITE" id="PS51718"/>
    </source>
</evidence>
<comment type="similarity">
    <text evidence="6">Belongs to the TRAFAC class dynamin-like GTPase superfamily. Dynamin/Fzo/YdjA family.</text>
</comment>
<keyword evidence="4" id="KW-0051">Antiviral defense</keyword>
<feature type="domain" description="GED" evidence="7">
    <location>
        <begin position="574"/>
        <end position="665"/>
    </location>
</feature>
<dbReference type="GO" id="GO:0008017">
    <property type="term" value="F:microtubule binding"/>
    <property type="evidence" value="ECO:0007669"/>
    <property type="project" value="TreeGrafter"/>
</dbReference>
<dbReference type="GO" id="GO:0005874">
    <property type="term" value="C:microtubule"/>
    <property type="evidence" value="ECO:0007669"/>
    <property type="project" value="TreeGrafter"/>
</dbReference>
<dbReference type="GO" id="GO:0005886">
    <property type="term" value="C:plasma membrane"/>
    <property type="evidence" value="ECO:0007669"/>
    <property type="project" value="TreeGrafter"/>
</dbReference>
<dbReference type="InterPro" id="IPR045063">
    <property type="entry name" value="Dynamin_N"/>
</dbReference>
<dbReference type="FunCoup" id="A0A2I3GFZ5">
    <property type="interactions" value="263"/>
</dbReference>
<dbReference type="GO" id="GO:0042802">
    <property type="term" value="F:identical protein binding"/>
    <property type="evidence" value="ECO:0007669"/>
    <property type="project" value="Ensembl"/>
</dbReference>
<organism evidence="9 10">
    <name type="scientific">Nomascus leucogenys</name>
    <name type="common">Northern white-cheeked gibbon</name>
    <name type="synonym">Hylobates leucogenys</name>
    <dbReference type="NCBI Taxonomy" id="61853"/>
    <lineage>
        <taxon>Eukaryota</taxon>
        <taxon>Metazoa</taxon>
        <taxon>Chordata</taxon>
        <taxon>Craniata</taxon>
        <taxon>Vertebrata</taxon>
        <taxon>Euteleostomi</taxon>
        <taxon>Mammalia</taxon>
        <taxon>Eutheria</taxon>
        <taxon>Euarchontoglires</taxon>
        <taxon>Primates</taxon>
        <taxon>Haplorrhini</taxon>
        <taxon>Catarrhini</taxon>
        <taxon>Hylobatidae</taxon>
        <taxon>Nomascus</taxon>
    </lineage>
</organism>
<evidence type="ECO:0000256" key="3">
    <source>
        <dbReference type="ARBA" id="ARBA00022741"/>
    </source>
</evidence>
<feature type="domain" description="Dynamin-type G" evidence="8">
    <location>
        <begin position="67"/>
        <end position="340"/>
    </location>
</feature>
<dbReference type="PANTHER" id="PTHR11566">
    <property type="entry name" value="DYNAMIN"/>
    <property type="match status" value="1"/>
</dbReference>
<evidence type="ECO:0000313" key="9">
    <source>
        <dbReference type="Ensembl" id="ENSNLEP00000030199.1"/>
    </source>
</evidence>
<keyword evidence="10" id="KW-1185">Reference proteome</keyword>
<evidence type="ECO:0000256" key="6">
    <source>
        <dbReference type="RuleBase" id="RU003932"/>
    </source>
</evidence>
<dbReference type="InterPro" id="IPR000375">
    <property type="entry name" value="Dynamin_stalk"/>
</dbReference>
<dbReference type="SUPFAM" id="SSF52540">
    <property type="entry name" value="P-loop containing nucleoside triphosphate hydrolases"/>
    <property type="match status" value="1"/>
</dbReference>
<dbReference type="PROSITE" id="PS51718">
    <property type="entry name" value="G_DYNAMIN_2"/>
    <property type="match status" value="1"/>
</dbReference>
<accession>A0A2I3GFZ5</accession>
<dbReference type="GO" id="GO:0031623">
    <property type="term" value="P:receptor internalization"/>
    <property type="evidence" value="ECO:0007669"/>
    <property type="project" value="TreeGrafter"/>
</dbReference>
<dbReference type="GO" id="GO:0045071">
    <property type="term" value="P:negative regulation of viral genome replication"/>
    <property type="evidence" value="ECO:0007669"/>
    <property type="project" value="Ensembl"/>
</dbReference>
<evidence type="ECO:0000256" key="1">
    <source>
        <dbReference type="ARBA" id="ARBA00004496"/>
    </source>
</evidence>
<dbReference type="Ensembl" id="ENSNLET00000058413.1">
    <property type="protein sequence ID" value="ENSNLEP00000030199.1"/>
    <property type="gene ID" value="ENSNLEG00000008634.2"/>
</dbReference>
<dbReference type="PROSITE" id="PS51388">
    <property type="entry name" value="GED"/>
    <property type="match status" value="1"/>
</dbReference>
<dbReference type="EMBL" id="ADFV01124269">
    <property type="status" value="NOT_ANNOTATED_CDS"/>
    <property type="molecule type" value="Genomic_DNA"/>
</dbReference>
<proteinExistence type="inferred from homology"/>
<dbReference type="InterPro" id="IPR019762">
    <property type="entry name" value="Dynamin_GTPase_CS"/>
</dbReference>
<dbReference type="GO" id="GO:0016185">
    <property type="term" value="P:synaptic vesicle budding from presynaptic endocytic zone membrane"/>
    <property type="evidence" value="ECO:0007669"/>
    <property type="project" value="TreeGrafter"/>
</dbReference>
<evidence type="ECO:0000256" key="2">
    <source>
        <dbReference type="ARBA" id="ARBA00022490"/>
    </source>
</evidence>
<dbReference type="Pfam" id="PF01031">
    <property type="entry name" value="Dynamin_M"/>
    <property type="match status" value="1"/>
</dbReference>
<dbReference type="PANTHER" id="PTHR11566:SF217">
    <property type="entry name" value="INTERFERON-INDUCED GTP-BINDING PROTEIN MX1"/>
    <property type="match status" value="1"/>
</dbReference>
<dbReference type="Gene3D" id="3.40.50.300">
    <property type="entry name" value="P-loop containing nucleotide triphosphate hydrolases"/>
    <property type="match status" value="1"/>
</dbReference>
<dbReference type="GeneTree" id="ENSGT00940000155686"/>
<protein>
    <submittedName>
        <fullName evidence="9">MX dynamin like GTPase 1</fullName>
    </submittedName>
</protein>
<dbReference type="InterPro" id="IPR022812">
    <property type="entry name" value="Dynamin"/>
</dbReference>
<dbReference type="Gene3D" id="1.20.120.1240">
    <property type="entry name" value="Dynamin, middle domain"/>
    <property type="match status" value="1"/>
</dbReference>
<dbReference type="GO" id="GO:0070106">
    <property type="term" value="P:interleukin-27-mediated signaling pathway"/>
    <property type="evidence" value="ECO:0007669"/>
    <property type="project" value="Ensembl"/>
</dbReference>
<dbReference type="CDD" id="cd08771">
    <property type="entry name" value="DLP_1"/>
    <property type="match status" value="1"/>
</dbReference>
<dbReference type="FunFam" id="3.40.50.300:FF:000621">
    <property type="entry name" value="Interferon-induced GTP-binding protein Mx1"/>
    <property type="match status" value="1"/>
</dbReference>
<evidence type="ECO:0000256" key="4">
    <source>
        <dbReference type="ARBA" id="ARBA00023118"/>
    </source>
</evidence>
<dbReference type="GO" id="GO:0031965">
    <property type="term" value="C:nuclear membrane"/>
    <property type="evidence" value="ECO:0007669"/>
    <property type="project" value="Ensembl"/>
</dbReference>
<dbReference type="GO" id="GO:0048471">
    <property type="term" value="C:perinuclear region of cytoplasm"/>
    <property type="evidence" value="ECO:0007669"/>
    <property type="project" value="Ensembl"/>
</dbReference>
<dbReference type="Pfam" id="PF00350">
    <property type="entry name" value="Dynamin_N"/>
    <property type="match status" value="1"/>
</dbReference>
<dbReference type="InterPro" id="IPR020850">
    <property type="entry name" value="GED_dom"/>
</dbReference>
<dbReference type="GO" id="GO:0140374">
    <property type="term" value="P:antiviral innate immune response"/>
    <property type="evidence" value="ECO:0007669"/>
    <property type="project" value="Ensembl"/>
</dbReference>
<keyword evidence="2" id="KW-0963">Cytoplasm</keyword>
<reference evidence="9 10" key="1">
    <citation type="submission" date="2012-10" db="EMBL/GenBank/DDBJ databases">
        <authorList>
            <consortium name="Gibbon Genome Sequencing Consortium"/>
        </authorList>
    </citation>
    <scope>NUCLEOTIDE SEQUENCE [LARGE SCALE GENOMIC DNA]</scope>
</reference>
<reference evidence="9" key="2">
    <citation type="submission" date="2025-08" db="UniProtKB">
        <authorList>
            <consortium name="Ensembl"/>
        </authorList>
    </citation>
    <scope>IDENTIFICATION</scope>
</reference>
<dbReference type="STRING" id="61853.ENSNLEP00000030199"/>
<dbReference type="SMART" id="SM00302">
    <property type="entry name" value="GED"/>
    <property type="match status" value="1"/>
</dbReference>
<reference evidence="9" key="3">
    <citation type="submission" date="2025-09" db="UniProtKB">
        <authorList>
            <consortium name="Ensembl"/>
        </authorList>
    </citation>
    <scope>IDENTIFICATION</scope>
</reference>
<evidence type="ECO:0000256" key="5">
    <source>
        <dbReference type="ARBA" id="ARBA00023134"/>
    </source>
</evidence>
<keyword evidence="3 6" id="KW-0547">Nucleotide-binding</keyword>
<dbReference type="InterPro" id="IPR030381">
    <property type="entry name" value="G_DYNAMIN_dom"/>
</dbReference>
<dbReference type="PRINTS" id="PR00195">
    <property type="entry name" value="DYNAMIN"/>
</dbReference>
<dbReference type="GO" id="GO:0005829">
    <property type="term" value="C:cytosol"/>
    <property type="evidence" value="ECO:0007669"/>
    <property type="project" value="Ensembl"/>
</dbReference>